<dbReference type="AlphaFoldDB" id="A0A9D4CPW4"/>
<sequence>MYRYIFPECLQEGDDTGLQYFGTMSNTAEGFTCQHWRDQMPHAHNYLHLKDELNYCRNR</sequence>
<evidence type="ECO:0000259" key="4">
    <source>
        <dbReference type="PROSITE" id="PS50070"/>
    </source>
</evidence>
<dbReference type="EMBL" id="JAIWYP010000012">
    <property type="protein sequence ID" value="KAH3728624.1"/>
    <property type="molecule type" value="Genomic_DNA"/>
</dbReference>
<dbReference type="Pfam" id="PF00051">
    <property type="entry name" value="Kringle"/>
    <property type="match status" value="1"/>
</dbReference>
<comment type="caution">
    <text evidence="3">Lacks conserved residue(s) required for the propagation of feature annotation.</text>
</comment>
<gene>
    <name evidence="5" type="ORF">DPMN_054583</name>
</gene>
<reference evidence="5" key="1">
    <citation type="journal article" date="2019" name="bioRxiv">
        <title>The Genome of the Zebra Mussel, Dreissena polymorpha: A Resource for Invasive Species Research.</title>
        <authorList>
            <person name="McCartney M.A."/>
            <person name="Auch B."/>
            <person name="Kono T."/>
            <person name="Mallez S."/>
            <person name="Zhang Y."/>
            <person name="Obille A."/>
            <person name="Becker A."/>
            <person name="Abrahante J.E."/>
            <person name="Garbe J."/>
            <person name="Badalamenti J.P."/>
            <person name="Herman A."/>
            <person name="Mangelson H."/>
            <person name="Liachko I."/>
            <person name="Sullivan S."/>
            <person name="Sone E.D."/>
            <person name="Koren S."/>
            <person name="Silverstein K.A.T."/>
            <person name="Beckman K.B."/>
            <person name="Gohl D.M."/>
        </authorList>
    </citation>
    <scope>NUCLEOTIDE SEQUENCE</scope>
    <source>
        <strain evidence="5">Duluth1</strain>
        <tissue evidence="5">Whole animal</tissue>
    </source>
</reference>
<feature type="domain" description="Kringle" evidence="4">
    <location>
        <begin position="17"/>
        <end position="59"/>
    </location>
</feature>
<name>A0A9D4CPW4_DREPO</name>
<comment type="caution">
    <text evidence="5">The sequence shown here is derived from an EMBL/GenBank/DDBJ whole genome shotgun (WGS) entry which is preliminary data.</text>
</comment>
<accession>A0A9D4CPW4</accession>
<dbReference type="Gene3D" id="2.40.20.10">
    <property type="entry name" value="Plasminogen Kringle 4"/>
    <property type="match status" value="1"/>
</dbReference>
<dbReference type="InterPro" id="IPR000001">
    <property type="entry name" value="Kringle"/>
</dbReference>
<protein>
    <recommendedName>
        <fullName evidence="4">Kringle domain-containing protein</fullName>
    </recommendedName>
</protein>
<evidence type="ECO:0000313" key="5">
    <source>
        <dbReference type="EMBL" id="KAH3728624.1"/>
    </source>
</evidence>
<reference evidence="5" key="2">
    <citation type="submission" date="2020-11" db="EMBL/GenBank/DDBJ databases">
        <authorList>
            <person name="McCartney M.A."/>
            <person name="Auch B."/>
            <person name="Kono T."/>
            <person name="Mallez S."/>
            <person name="Becker A."/>
            <person name="Gohl D.M."/>
            <person name="Silverstein K.A.T."/>
            <person name="Koren S."/>
            <person name="Bechman K.B."/>
            <person name="Herman A."/>
            <person name="Abrahante J.E."/>
            <person name="Garbe J."/>
        </authorList>
    </citation>
    <scope>NUCLEOTIDE SEQUENCE</scope>
    <source>
        <strain evidence="5">Duluth1</strain>
        <tissue evidence="5">Whole animal</tissue>
    </source>
</reference>
<dbReference type="SUPFAM" id="SSF57440">
    <property type="entry name" value="Kringle-like"/>
    <property type="match status" value="1"/>
</dbReference>
<organism evidence="5 6">
    <name type="scientific">Dreissena polymorpha</name>
    <name type="common">Zebra mussel</name>
    <name type="synonym">Mytilus polymorpha</name>
    <dbReference type="NCBI Taxonomy" id="45954"/>
    <lineage>
        <taxon>Eukaryota</taxon>
        <taxon>Metazoa</taxon>
        <taxon>Spiralia</taxon>
        <taxon>Lophotrochozoa</taxon>
        <taxon>Mollusca</taxon>
        <taxon>Bivalvia</taxon>
        <taxon>Autobranchia</taxon>
        <taxon>Heteroconchia</taxon>
        <taxon>Euheterodonta</taxon>
        <taxon>Imparidentia</taxon>
        <taxon>Neoheterodontei</taxon>
        <taxon>Myida</taxon>
        <taxon>Dreissenoidea</taxon>
        <taxon>Dreissenidae</taxon>
        <taxon>Dreissena</taxon>
    </lineage>
</organism>
<dbReference type="Proteomes" id="UP000828390">
    <property type="component" value="Unassembled WGS sequence"/>
</dbReference>
<dbReference type="SMART" id="SM00130">
    <property type="entry name" value="KR"/>
    <property type="match status" value="1"/>
</dbReference>
<evidence type="ECO:0000256" key="3">
    <source>
        <dbReference type="PROSITE-ProRule" id="PRU00121"/>
    </source>
</evidence>
<evidence type="ECO:0000256" key="2">
    <source>
        <dbReference type="ARBA" id="ARBA00023157"/>
    </source>
</evidence>
<evidence type="ECO:0000313" key="6">
    <source>
        <dbReference type="Proteomes" id="UP000828390"/>
    </source>
</evidence>
<evidence type="ECO:0000256" key="1">
    <source>
        <dbReference type="ARBA" id="ARBA00022572"/>
    </source>
</evidence>
<proteinExistence type="predicted"/>
<keyword evidence="6" id="KW-1185">Reference proteome</keyword>
<dbReference type="PROSITE" id="PS50070">
    <property type="entry name" value="KRINGLE_2"/>
    <property type="match status" value="1"/>
</dbReference>
<dbReference type="InterPro" id="IPR013806">
    <property type="entry name" value="Kringle-like"/>
</dbReference>
<dbReference type="InterPro" id="IPR038178">
    <property type="entry name" value="Kringle_sf"/>
</dbReference>
<keyword evidence="1 3" id="KW-0420">Kringle</keyword>
<keyword evidence="2" id="KW-1015">Disulfide bond</keyword>